<proteinExistence type="predicted"/>
<name>A0A1H6DNH6_9ACTN</name>
<keyword evidence="3" id="KW-1185">Reference proteome</keyword>
<feature type="region of interest" description="Disordered" evidence="1">
    <location>
        <begin position="114"/>
        <end position="136"/>
    </location>
</feature>
<evidence type="ECO:0000256" key="1">
    <source>
        <dbReference type="SAM" id="MobiDB-lite"/>
    </source>
</evidence>
<protein>
    <submittedName>
        <fullName evidence="2">Uncharacterized protein</fullName>
    </submittedName>
</protein>
<organism evidence="2 3">
    <name type="scientific">Thermomonospora echinospora</name>
    <dbReference type="NCBI Taxonomy" id="1992"/>
    <lineage>
        <taxon>Bacteria</taxon>
        <taxon>Bacillati</taxon>
        <taxon>Actinomycetota</taxon>
        <taxon>Actinomycetes</taxon>
        <taxon>Streptosporangiales</taxon>
        <taxon>Thermomonosporaceae</taxon>
        <taxon>Thermomonospora</taxon>
    </lineage>
</organism>
<gene>
    <name evidence="2" type="ORF">SAMN04489712_12018</name>
</gene>
<sequence>MVGALSPLPVDVVARTPLPAINALLRDSVGWPAYVQQITDVYQALPAQERARTTIVVSNYGEAGALDRYGPDHDLPTAYSGHHELHRQGPPPTDADVVVGVVADVRSGVKRYGSEGWGGRGEQGVPAAATGPGWRG</sequence>
<evidence type="ECO:0000313" key="2">
    <source>
        <dbReference type="EMBL" id="SEG86852.1"/>
    </source>
</evidence>
<evidence type="ECO:0000313" key="3">
    <source>
        <dbReference type="Proteomes" id="UP000236723"/>
    </source>
</evidence>
<dbReference type="AlphaFoldDB" id="A0A1H6DNH6"/>
<dbReference type="Proteomes" id="UP000236723">
    <property type="component" value="Unassembled WGS sequence"/>
</dbReference>
<reference evidence="3" key="1">
    <citation type="submission" date="2016-10" db="EMBL/GenBank/DDBJ databases">
        <authorList>
            <person name="Varghese N."/>
            <person name="Submissions S."/>
        </authorList>
    </citation>
    <scope>NUCLEOTIDE SEQUENCE [LARGE SCALE GENOMIC DNA]</scope>
    <source>
        <strain evidence="3">DSM 43163</strain>
    </source>
</reference>
<accession>A0A1H6DNH6</accession>
<dbReference type="EMBL" id="FNVO01000020">
    <property type="protein sequence ID" value="SEG86852.1"/>
    <property type="molecule type" value="Genomic_DNA"/>
</dbReference>